<dbReference type="PANTHER" id="PTHR22594">
    <property type="entry name" value="ASPARTYL/LYSYL-TRNA SYNTHETASE"/>
    <property type="match status" value="1"/>
</dbReference>
<keyword evidence="3" id="KW-0436">Ligase</keyword>
<dbReference type="Pfam" id="PF01336">
    <property type="entry name" value="tRNA_anti-codon"/>
    <property type="match status" value="1"/>
</dbReference>
<evidence type="ECO:0000256" key="1">
    <source>
        <dbReference type="ARBA" id="ARBA00008226"/>
    </source>
</evidence>
<dbReference type="InterPro" id="IPR004365">
    <property type="entry name" value="NA-bd_OB_tRNA"/>
</dbReference>
<reference evidence="10" key="1">
    <citation type="submission" date="2021-03" db="EMBL/GenBank/DDBJ databases">
        <authorList>
            <person name="Tagirdzhanova G."/>
        </authorList>
    </citation>
    <scope>NUCLEOTIDE SEQUENCE</scope>
</reference>
<comment type="similarity">
    <text evidence="1">Belongs to the class-II aminoacyl-tRNA synthetase family.</text>
</comment>
<dbReference type="AlphaFoldDB" id="A0A8H3F3A6"/>
<evidence type="ECO:0000259" key="9">
    <source>
        <dbReference type="PROSITE" id="PS50862"/>
    </source>
</evidence>
<feature type="domain" description="Aminoacyl-transfer RNA synthetases class-II family profile" evidence="9">
    <location>
        <begin position="181"/>
        <end position="533"/>
    </location>
</feature>
<dbReference type="GO" id="GO:0005524">
    <property type="term" value="F:ATP binding"/>
    <property type="evidence" value="ECO:0007669"/>
    <property type="project" value="UniProtKB-KW"/>
</dbReference>
<dbReference type="InterPro" id="IPR004522">
    <property type="entry name" value="Asn-tRNA-ligase"/>
</dbReference>
<dbReference type="PRINTS" id="PR01042">
    <property type="entry name" value="TRNASYNTHASP"/>
</dbReference>
<dbReference type="Gene3D" id="3.30.930.10">
    <property type="entry name" value="Bira Bifunctional Protein, Domain 2"/>
    <property type="match status" value="1"/>
</dbReference>
<evidence type="ECO:0000256" key="3">
    <source>
        <dbReference type="ARBA" id="ARBA00022598"/>
    </source>
</evidence>
<evidence type="ECO:0000313" key="10">
    <source>
        <dbReference type="EMBL" id="CAF9915242.1"/>
    </source>
</evidence>
<evidence type="ECO:0000256" key="2">
    <source>
        <dbReference type="ARBA" id="ARBA00012816"/>
    </source>
</evidence>
<keyword evidence="4" id="KW-0547">Nucleotide-binding</keyword>
<keyword evidence="6" id="KW-0648">Protein biosynthesis</keyword>
<gene>
    <name evidence="10" type="primary">SLM5</name>
    <name evidence="10" type="ORF">HETSPECPRED_002339</name>
</gene>
<dbReference type="InterPro" id="IPR045864">
    <property type="entry name" value="aa-tRNA-synth_II/BPL/LPL"/>
</dbReference>
<evidence type="ECO:0000256" key="7">
    <source>
        <dbReference type="ARBA" id="ARBA00023146"/>
    </source>
</evidence>
<evidence type="ECO:0000256" key="5">
    <source>
        <dbReference type="ARBA" id="ARBA00022840"/>
    </source>
</evidence>
<dbReference type="InterPro" id="IPR006195">
    <property type="entry name" value="aa-tRNA-synth_II"/>
</dbReference>
<dbReference type="NCBIfam" id="TIGR00457">
    <property type="entry name" value="asnS"/>
    <property type="match status" value="1"/>
</dbReference>
<dbReference type="EMBL" id="CAJPDS010000015">
    <property type="protein sequence ID" value="CAF9915242.1"/>
    <property type="molecule type" value="Genomic_DNA"/>
</dbReference>
<keyword evidence="11" id="KW-1185">Reference proteome</keyword>
<dbReference type="GO" id="GO:0006421">
    <property type="term" value="P:asparaginyl-tRNA aminoacylation"/>
    <property type="evidence" value="ECO:0007669"/>
    <property type="project" value="InterPro"/>
</dbReference>
<dbReference type="EC" id="6.1.1.22" evidence="2"/>
<dbReference type="InterPro" id="IPR002312">
    <property type="entry name" value="Asp/Asn-tRNA-synth_IIb"/>
</dbReference>
<evidence type="ECO:0000256" key="8">
    <source>
        <dbReference type="SAM" id="MobiDB-lite"/>
    </source>
</evidence>
<dbReference type="GO" id="GO:0004816">
    <property type="term" value="F:asparagine-tRNA ligase activity"/>
    <property type="evidence" value="ECO:0007669"/>
    <property type="project" value="UniProtKB-EC"/>
</dbReference>
<feature type="region of interest" description="Disordered" evidence="8">
    <location>
        <begin position="1"/>
        <end position="32"/>
    </location>
</feature>
<dbReference type="Pfam" id="PF00152">
    <property type="entry name" value="tRNA-synt_2"/>
    <property type="match status" value="1"/>
</dbReference>
<organism evidence="10 11">
    <name type="scientific">Heterodermia speciosa</name>
    <dbReference type="NCBI Taxonomy" id="116794"/>
    <lineage>
        <taxon>Eukaryota</taxon>
        <taxon>Fungi</taxon>
        <taxon>Dikarya</taxon>
        <taxon>Ascomycota</taxon>
        <taxon>Pezizomycotina</taxon>
        <taxon>Lecanoromycetes</taxon>
        <taxon>OSLEUM clade</taxon>
        <taxon>Lecanoromycetidae</taxon>
        <taxon>Caliciales</taxon>
        <taxon>Physciaceae</taxon>
        <taxon>Heterodermia</taxon>
    </lineage>
</organism>
<dbReference type="Gene3D" id="2.40.50.140">
    <property type="entry name" value="Nucleic acid-binding proteins"/>
    <property type="match status" value="1"/>
</dbReference>
<dbReference type="InterPro" id="IPR004364">
    <property type="entry name" value="Aa-tRNA-synt_II"/>
</dbReference>
<evidence type="ECO:0000256" key="4">
    <source>
        <dbReference type="ARBA" id="ARBA00022741"/>
    </source>
</evidence>
<dbReference type="OrthoDB" id="43906at2759"/>
<accession>A0A8H3F3A6</accession>
<dbReference type="PANTHER" id="PTHR22594:SF34">
    <property type="entry name" value="ASPARAGINE--TRNA LIGASE, MITOCHONDRIAL-RELATED"/>
    <property type="match status" value="1"/>
</dbReference>
<evidence type="ECO:0000256" key="6">
    <source>
        <dbReference type="ARBA" id="ARBA00022917"/>
    </source>
</evidence>
<dbReference type="CDD" id="cd04318">
    <property type="entry name" value="EcAsnRS_like_N"/>
    <property type="match status" value="1"/>
</dbReference>
<feature type="compositionally biased region" description="Low complexity" evidence="8">
    <location>
        <begin position="22"/>
        <end position="32"/>
    </location>
</feature>
<keyword evidence="5" id="KW-0067">ATP-binding</keyword>
<dbReference type="Proteomes" id="UP000664521">
    <property type="component" value="Unassembled WGS sequence"/>
</dbReference>
<name>A0A8H3F3A6_9LECA</name>
<dbReference type="GO" id="GO:0005739">
    <property type="term" value="C:mitochondrion"/>
    <property type="evidence" value="ECO:0007669"/>
    <property type="project" value="TreeGrafter"/>
</dbReference>
<keyword evidence="7" id="KW-0030">Aminoacyl-tRNA synthetase</keyword>
<proteinExistence type="inferred from homology"/>
<protein>
    <recommendedName>
        <fullName evidence="2">asparagine--tRNA ligase</fullName>
        <ecNumber evidence="2">6.1.1.22</ecNumber>
    </recommendedName>
</protein>
<sequence length="541" mass="61004">MRWTPSRLPRCRAQNRTPTQPARTASSYSSASTLALDGQDVATVLDRKPDQHGTLQPTRVIGTVRTIRNQKRRSFVEIGDGSTSRSLQALLEPHQAEGLGTGTLVALIGTWQRSPPGKEQDYELQVEELNVIGPADAEKYPLQKKFHSTEYLRTIPHLRLRTPLNALLSRLKSECDYQLANYFRDHGFIRLQPPIITSSDCEGAGEVFTVSSNPDARHIGRADGSSLDGPDQFFREPKYLTVSSQLHLEAYMNEHTKVWTISPTFRADKSDTARHVSEFWMLEAEMRAEALSDIMTTVEDMIKHLLEGLRATNLVQELVTLKRRDGVKDVEIGQQVASLISERWAGLTERPWPSVTYSEAMEALKYATKSGAAEFKHFPTWQRGLQAEHERYVAKIFGQGSPVFVTEYPQLIKPFYMLPSNRESWYGSDKRATVACFDLLLPDGCEVVGGSLREHRLDYLSHAVQKCGLKDGKIDDGSVGLEARRSSENSNREWYLDLRRYGSVPHGGFGMGFDRLLGYLTGVPNIKDVITWPRYHGRCDC</sequence>
<dbReference type="SUPFAM" id="SSF50249">
    <property type="entry name" value="Nucleic acid-binding proteins"/>
    <property type="match status" value="1"/>
</dbReference>
<dbReference type="SUPFAM" id="SSF55681">
    <property type="entry name" value="Class II aaRS and biotin synthetases"/>
    <property type="match status" value="1"/>
</dbReference>
<dbReference type="PROSITE" id="PS50862">
    <property type="entry name" value="AA_TRNA_LIGASE_II"/>
    <property type="match status" value="1"/>
</dbReference>
<dbReference type="InterPro" id="IPR012340">
    <property type="entry name" value="NA-bd_OB-fold"/>
</dbReference>
<comment type="caution">
    <text evidence="10">The sequence shown here is derived from an EMBL/GenBank/DDBJ whole genome shotgun (WGS) entry which is preliminary data.</text>
</comment>
<dbReference type="GO" id="GO:0003676">
    <property type="term" value="F:nucleic acid binding"/>
    <property type="evidence" value="ECO:0007669"/>
    <property type="project" value="InterPro"/>
</dbReference>
<evidence type="ECO:0000313" key="11">
    <source>
        <dbReference type="Proteomes" id="UP000664521"/>
    </source>
</evidence>